<name>A0AB74QGN8_CLODI</name>
<dbReference type="AlphaFoldDB" id="A0AB74QGN8"/>
<gene>
    <name evidence="1" type="ORF">SAMEA1402399_03688</name>
</gene>
<comment type="caution">
    <text evidence="1">The sequence shown here is derived from an EMBL/GenBank/DDBJ whole genome shotgun (WGS) entry which is preliminary data.</text>
</comment>
<dbReference type="Proteomes" id="UP000411588">
    <property type="component" value="Unassembled WGS sequence"/>
</dbReference>
<proteinExistence type="predicted"/>
<organism evidence="1 2">
    <name type="scientific">Clostridioides difficile</name>
    <name type="common">Peptoclostridium difficile</name>
    <dbReference type="NCBI Taxonomy" id="1496"/>
    <lineage>
        <taxon>Bacteria</taxon>
        <taxon>Bacillati</taxon>
        <taxon>Bacillota</taxon>
        <taxon>Clostridia</taxon>
        <taxon>Peptostreptococcales</taxon>
        <taxon>Peptostreptococcaceae</taxon>
        <taxon>Clostridioides</taxon>
    </lineage>
</organism>
<evidence type="ECO:0000313" key="2">
    <source>
        <dbReference type="Proteomes" id="UP000411588"/>
    </source>
</evidence>
<dbReference type="RefSeq" id="WP_109277232.1">
    <property type="nucleotide sequence ID" value="NZ_CAADAN010000019.1"/>
</dbReference>
<accession>A0AB74QGN8</accession>
<dbReference type="EMBL" id="CAADAN010000019">
    <property type="protein sequence ID" value="VFD35772.1"/>
    <property type="molecule type" value="Genomic_DNA"/>
</dbReference>
<protein>
    <submittedName>
        <fullName evidence="1">Uncharacterized protein</fullName>
    </submittedName>
</protein>
<reference evidence="1 2" key="1">
    <citation type="submission" date="2019-02" db="EMBL/GenBank/DDBJ databases">
        <authorList>
            <consortium name="Pathogen Informatics"/>
        </authorList>
    </citation>
    <scope>NUCLEOTIDE SEQUENCE [LARGE SCALE GENOMIC DNA]</scope>
    <source>
        <strain evidence="2">clo34</strain>
    </source>
</reference>
<evidence type="ECO:0000313" key="1">
    <source>
        <dbReference type="EMBL" id="VFD35772.1"/>
    </source>
</evidence>
<sequence>MEYIIHNKFDTNKFNIYKAIRLEYFDIAGWYKFSRDVLITNINETEIKFMYAVKDWNGLATSFGVVKVEDILREYIKIKFLEVLDNKKSDGRSNQHNK</sequence>